<gene>
    <name evidence="1" type="ORF">LEP1GSC081_3055</name>
</gene>
<dbReference type="EMBL" id="AHMY02000067">
    <property type="protein sequence ID" value="EKO13890.1"/>
    <property type="molecule type" value="Genomic_DNA"/>
</dbReference>
<evidence type="ECO:0000313" key="1">
    <source>
        <dbReference type="EMBL" id="EKO13890.1"/>
    </source>
</evidence>
<dbReference type="AlphaFoldDB" id="A0A0E2AZF4"/>
<dbReference type="Proteomes" id="UP000006253">
    <property type="component" value="Unassembled WGS sequence"/>
</dbReference>
<accession>A0A0E2AZF4</accession>
<reference evidence="1 2" key="1">
    <citation type="submission" date="2012-10" db="EMBL/GenBank/DDBJ databases">
        <authorList>
            <person name="Harkins D.M."/>
            <person name="Durkin A.S."/>
            <person name="Brinkac L.M."/>
            <person name="Selengut J.D."/>
            <person name="Sanka R."/>
            <person name="DePew J."/>
            <person name="Purushe J."/>
            <person name="Peacock S.J."/>
            <person name="Thaipadungpanit J."/>
            <person name="Wuthiekanun V.W."/>
            <person name="Day N.P."/>
            <person name="Vinetz J.M."/>
            <person name="Sutton G.G."/>
            <person name="Nelson W.C."/>
            <person name="Fouts D.E."/>
        </authorList>
    </citation>
    <scope>NUCLEOTIDE SEQUENCE [LARGE SCALE GENOMIC DNA]</scope>
    <source>
        <strain evidence="1 2">H1</strain>
    </source>
</reference>
<comment type="caution">
    <text evidence="1">The sequence shown here is derived from an EMBL/GenBank/DDBJ whole genome shotgun (WGS) entry which is preliminary data.</text>
</comment>
<evidence type="ECO:0000313" key="2">
    <source>
        <dbReference type="Proteomes" id="UP000006253"/>
    </source>
</evidence>
<proteinExistence type="predicted"/>
<organism evidence="1 2">
    <name type="scientific">Leptospira kirschneri str. H1</name>
    <dbReference type="NCBI Taxonomy" id="1049966"/>
    <lineage>
        <taxon>Bacteria</taxon>
        <taxon>Pseudomonadati</taxon>
        <taxon>Spirochaetota</taxon>
        <taxon>Spirochaetia</taxon>
        <taxon>Leptospirales</taxon>
        <taxon>Leptospiraceae</taxon>
        <taxon>Leptospira</taxon>
    </lineage>
</organism>
<sequence length="69" mass="8195">MILKGEFLFKNYLKNDLRASHSYLKTTFLKQLNTRKIRKKFCGNETHSNKRFMFSTTCAFLRGTRKIAT</sequence>
<name>A0A0E2AZF4_9LEPT</name>
<protein>
    <submittedName>
        <fullName evidence="1">Uncharacterized protein</fullName>
    </submittedName>
</protein>